<gene>
    <name evidence="4" type="ORF">GSLYS_00003741001</name>
</gene>
<keyword evidence="2" id="KW-1133">Transmembrane helix</keyword>
<feature type="compositionally biased region" description="Polar residues" evidence="1">
    <location>
        <begin position="343"/>
        <end position="354"/>
    </location>
</feature>
<feature type="compositionally biased region" description="Polar residues" evidence="1">
    <location>
        <begin position="511"/>
        <end position="530"/>
    </location>
</feature>
<feature type="region of interest" description="Disordered" evidence="1">
    <location>
        <begin position="108"/>
        <end position="129"/>
    </location>
</feature>
<sequence>MDLLQVALAVLIFATAVDALTDKYGSRQSGVIKTQSGFAYRRLQGHLGNRKEREAADGPKGDENVSKDGGHSAEDTSDPQHPGKTKASDVPPRTIIITIQSGLDPGFDQSLHDAFQNQGSPPNNGNVNLVMHKKTADAGDDGEILAVADKDRTDNKTGPQPQKQQVPMAVKPSMQLIGIVVGIVFVGVFVTGFIRWRVKKHLEAKRLRRMGSGKKSSLKKKVQIQMLDTIYECDEATDATSPHQGNKARGKAGNSARYHNNSPQLSTTRRPDSRTAFSEDSCHMSRYRYQPRRSRFDEGWEHDIPMTRYPSHRHEPLSRSPSVDSEERVDIADPVTEPLLSPQDPTSAGQTQIPTHLMAPPGAPTVRRSPSPGRGAMSSIINSWFSISFNRDWVGRRWLERHNLRINDVLGPRQADVEGHHGSNLSVVGDGTDDMSVSSSKGSAMSETESLEDIFGTNSPTSSSFLRPDAVGHTWSRDGLDENANVTSSPCIPDNQNTVTNSTLVNCTNPHNTLDNTSPPNYSLTTNTASPRPPRTPRQGTGYRTRQQRHAVSECVSLNPDYNMNYNAVGSRQPISAFSLAMLGQLQSTSLPATSTPTDREHRNSTSQYGVSYRDNYQDVANGFAHQSGVVIEQLSDGSQIIFLPAPTLPSYHNDHPPPYQQ</sequence>
<reference evidence="4 5" key="1">
    <citation type="submission" date="2024-04" db="EMBL/GenBank/DDBJ databases">
        <authorList>
            <consortium name="Genoscope - CEA"/>
            <person name="William W."/>
        </authorList>
    </citation>
    <scope>NUCLEOTIDE SEQUENCE [LARGE SCALE GENOMIC DNA]</scope>
</reference>
<feature type="region of interest" description="Disordered" evidence="1">
    <location>
        <begin position="415"/>
        <end position="441"/>
    </location>
</feature>
<name>A0AAV2HBT5_LYMST</name>
<feature type="region of interest" description="Disordered" evidence="1">
    <location>
        <begin position="237"/>
        <end position="279"/>
    </location>
</feature>
<accession>A0AAV2HBT5</accession>
<feature type="transmembrane region" description="Helical" evidence="2">
    <location>
        <begin position="176"/>
        <end position="198"/>
    </location>
</feature>
<evidence type="ECO:0000256" key="3">
    <source>
        <dbReference type="SAM" id="SignalP"/>
    </source>
</evidence>
<keyword evidence="5" id="KW-1185">Reference proteome</keyword>
<evidence type="ECO:0000256" key="1">
    <source>
        <dbReference type="SAM" id="MobiDB-lite"/>
    </source>
</evidence>
<dbReference type="Proteomes" id="UP001497497">
    <property type="component" value="Unassembled WGS sequence"/>
</dbReference>
<keyword evidence="3" id="KW-0732">Signal</keyword>
<feature type="chain" id="PRO_5043606817" description="Transmembrane protein" evidence="3">
    <location>
        <begin position="20"/>
        <end position="662"/>
    </location>
</feature>
<dbReference type="AlphaFoldDB" id="A0AAV2HBT5"/>
<evidence type="ECO:0000313" key="4">
    <source>
        <dbReference type="EMBL" id="CAL1529586.1"/>
    </source>
</evidence>
<keyword evidence="2" id="KW-0472">Membrane</keyword>
<feature type="compositionally biased region" description="Basic and acidic residues" evidence="1">
    <location>
        <begin position="49"/>
        <end position="74"/>
    </location>
</feature>
<evidence type="ECO:0008006" key="6">
    <source>
        <dbReference type="Google" id="ProtNLM"/>
    </source>
</evidence>
<keyword evidence="2" id="KW-0812">Transmembrane</keyword>
<proteinExistence type="predicted"/>
<protein>
    <recommendedName>
        <fullName evidence="6">Transmembrane protein</fullName>
    </recommendedName>
</protein>
<organism evidence="4 5">
    <name type="scientific">Lymnaea stagnalis</name>
    <name type="common">Great pond snail</name>
    <name type="synonym">Helix stagnalis</name>
    <dbReference type="NCBI Taxonomy" id="6523"/>
    <lineage>
        <taxon>Eukaryota</taxon>
        <taxon>Metazoa</taxon>
        <taxon>Spiralia</taxon>
        <taxon>Lophotrochozoa</taxon>
        <taxon>Mollusca</taxon>
        <taxon>Gastropoda</taxon>
        <taxon>Heterobranchia</taxon>
        <taxon>Euthyneura</taxon>
        <taxon>Panpulmonata</taxon>
        <taxon>Hygrophila</taxon>
        <taxon>Lymnaeoidea</taxon>
        <taxon>Lymnaeidae</taxon>
        <taxon>Lymnaea</taxon>
    </lineage>
</organism>
<evidence type="ECO:0000256" key="2">
    <source>
        <dbReference type="SAM" id="Phobius"/>
    </source>
</evidence>
<feature type="region of interest" description="Disordered" evidence="1">
    <location>
        <begin position="46"/>
        <end position="92"/>
    </location>
</feature>
<feature type="compositionally biased region" description="Polar residues" evidence="1">
    <location>
        <begin position="115"/>
        <end position="127"/>
    </location>
</feature>
<feature type="signal peptide" evidence="3">
    <location>
        <begin position="1"/>
        <end position="19"/>
    </location>
</feature>
<feature type="region of interest" description="Disordered" evidence="1">
    <location>
        <begin position="511"/>
        <end position="549"/>
    </location>
</feature>
<comment type="caution">
    <text evidence="4">The sequence shown here is derived from an EMBL/GenBank/DDBJ whole genome shotgun (WGS) entry which is preliminary data.</text>
</comment>
<dbReference type="EMBL" id="CAXITT010000051">
    <property type="protein sequence ID" value="CAL1529586.1"/>
    <property type="molecule type" value="Genomic_DNA"/>
</dbReference>
<feature type="compositionally biased region" description="Polar residues" evidence="1">
    <location>
        <begin position="257"/>
        <end position="268"/>
    </location>
</feature>
<feature type="region of interest" description="Disordered" evidence="1">
    <location>
        <begin position="307"/>
        <end position="374"/>
    </location>
</feature>
<evidence type="ECO:0000313" key="5">
    <source>
        <dbReference type="Proteomes" id="UP001497497"/>
    </source>
</evidence>